<evidence type="ECO:0000313" key="2">
    <source>
        <dbReference type="EMBL" id="MDN4833993.1"/>
    </source>
</evidence>
<dbReference type="EMBL" id="JAUIQT010000001">
    <property type="protein sequence ID" value="MDN4833993.1"/>
    <property type="molecule type" value="Genomic_DNA"/>
</dbReference>
<comment type="caution">
    <text evidence="2">The sequence shown here is derived from an EMBL/GenBank/DDBJ whole genome shotgun (WGS) entry which is preliminary data.</text>
</comment>
<dbReference type="AlphaFoldDB" id="A0AAW7N7B4"/>
<accession>A0AAW7N7B4</accession>
<proteinExistence type="predicted"/>
<gene>
    <name evidence="2" type="ORF">QYC35_07250</name>
</gene>
<organism evidence="2 3">
    <name type="scientific">Ligilactobacillus salivarius</name>
    <dbReference type="NCBI Taxonomy" id="1624"/>
    <lineage>
        <taxon>Bacteria</taxon>
        <taxon>Bacillati</taxon>
        <taxon>Bacillota</taxon>
        <taxon>Bacilli</taxon>
        <taxon>Lactobacillales</taxon>
        <taxon>Lactobacillaceae</taxon>
        <taxon>Ligilactobacillus</taxon>
    </lineage>
</organism>
<dbReference type="Pfam" id="PF04883">
    <property type="entry name" value="HK97-gp10_like"/>
    <property type="match status" value="1"/>
</dbReference>
<reference evidence="2" key="1">
    <citation type="submission" date="2023-07" db="EMBL/GenBank/DDBJ databases">
        <title>Complete genome sequence of Ligilactobacillus salivarius SRCM217594 isolated from Gallus gallus domesticus feces.</title>
        <authorList>
            <person name="Yang H.-G."/>
            <person name="Ryu M.-S."/>
            <person name="Ha G.-S."/>
            <person name="Yang H.-J."/>
            <person name="Jeong D.-Y."/>
        </authorList>
    </citation>
    <scope>NUCLEOTIDE SEQUENCE</scope>
    <source>
        <strain evidence="2">SRCM217594</strain>
    </source>
</reference>
<dbReference type="Proteomes" id="UP001174888">
    <property type="component" value="Unassembled WGS sequence"/>
</dbReference>
<sequence length="120" mass="13677">MSVTGEEEILANLLKHRRYVEKNSRKAVRNGAEAFREVLVSNTPVSSTDGEHLRDHTKKSNLKSSTGVFQQDIGYDKETGWRAHFPNSGTVKQKPQHFIEKSREQAVGKVRREFIEALKV</sequence>
<dbReference type="NCBIfam" id="TIGR01725">
    <property type="entry name" value="phge_HK97_gp10"/>
    <property type="match status" value="1"/>
</dbReference>
<dbReference type="RefSeq" id="WP_289534821.1">
    <property type="nucleotide sequence ID" value="NZ_JAUDDE010000005.1"/>
</dbReference>
<feature type="region of interest" description="Disordered" evidence="1">
    <location>
        <begin position="43"/>
        <end position="65"/>
    </location>
</feature>
<dbReference type="InterPro" id="IPR010064">
    <property type="entry name" value="HK97-gp10_tail"/>
</dbReference>
<evidence type="ECO:0000256" key="1">
    <source>
        <dbReference type="SAM" id="MobiDB-lite"/>
    </source>
</evidence>
<name>A0AAW7N7B4_9LACO</name>
<protein>
    <submittedName>
        <fullName evidence="2">HK97 gp10 family phage protein</fullName>
    </submittedName>
</protein>
<evidence type="ECO:0000313" key="3">
    <source>
        <dbReference type="Proteomes" id="UP001174888"/>
    </source>
</evidence>